<gene>
    <name evidence="2" type="ORF">JOC58_001048</name>
</gene>
<feature type="domain" description="Thoeris anti-defense 2-like" evidence="1">
    <location>
        <begin position="1"/>
        <end position="96"/>
    </location>
</feature>
<dbReference type="RefSeq" id="WP_188775343.1">
    <property type="nucleotide sequence ID" value="NZ_BMMB01000004.1"/>
</dbReference>
<dbReference type="InterPro" id="IPR021361">
    <property type="entry name" value="Tad2-like_dom"/>
</dbReference>
<organism evidence="2 3">
    <name type="scientific">Paenibacillus hunanensis</name>
    <dbReference type="NCBI Taxonomy" id="539262"/>
    <lineage>
        <taxon>Bacteria</taxon>
        <taxon>Bacillati</taxon>
        <taxon>Bacillota</taxon>
        <taxon>Bacilli</taxon>
        <taxon>Bacillales</taxon>
        <taxon>Paenibacillaceae</taxon>
        <taxon>Paenibacillus</taxon>
    </lineage>
</organism>
<proteinExistence type="predicted"/>
<dbReference type="Proteomes" id="UP001185028">
    <property type="component" value="Unassembled WGS sequence"/>
</dbReference>
<sequence>MEFGEAIKALKEGEKVAREGWNGKGMWIVLMPALQLPPHSTQEPSAKVNDRTAKHIGVDTPLDSQPYIAMWTATQQWQPGWLASQADMLADDWVTV</sequence>
<reference evidence="2 3" key="1">
    <citation type="submission" date="2023-07" db="EMBL/GenBank/DDBJ databases">
        <title>Genomic Encyclopedia of Type Strains, Phase IV (KMG-IV): sequencing the most valuable type-strain genomes for metagenomic binning, comparative biology and taxonomic classification.</title>
        <authorList>
            <person name="Goeker M."/>
        </authorList>
    </citation>
    <scope>NUCLEOTIDE SEQUENCE [LARGE SCALE GENOMIC DNA]</scope>
    <source>
        <strain evidence="2 3">DSM 22170</strain>
    </source>
</reference>
<evidence type="ECO:0000313" key="2">
    <source>
        <dbReference type="EMBL" id="MDR6243163.1"/>
    </source>
</evidence>
<keyword evidence="3" id="KW-1185">Reference proteome</keyword>
<dbReference type="Pfam" id="PF11195">
    <property type="entry name" value="Tad2-like"/>
    <property type="match status" value="1"/>
</dbReference>
<dbReference type="EMBL" id="JAVDQH010000003">
    <property type="protein sequence ID" value="MDR6243163.1"/>
    <property type="molecule type" value="Genomic_DNA"/>
</dbReference>
<name>A0ABU1IVB6_9BACL</name>
<comment type="caution">
    <text evidence="2">The sequence shown here is derived from an EMBL/GenBank/DDBJ whole genome shotgun (WGS) entry which is preliminary data.</text>
</comment>
<evidence type="ECO:0000259" key="1">
    <source>
        <dbReference type="Pfam" id="PF11195"/>
    </source>
</evidence>
<protein>
    <recommendedName>
        <fullName evidence="1">Thoeris anti-defense 2-like domain-containing protein</fullName>
    </recommendedName>
</protein>
<evidence type="ECO:0000313" key="3">
    <source>
        <dbReference type="Proteomes" id="UP001185028"/>
    </source>
</evidence>
<accession>A0ABU1IVB6</accession>